<feature type="compositionally biased region" description="Low complexity" evidence="3">
    <location>
        <begin position="1143"/>
        <end position="1156"/>
    </location>
</feature>
<dbReference type="GO" id="GO:0006897">
    <property type="term" value="P:endocytosis"/>
    <property type="evidence" value="ECO:0007669"/>
    <property type="project" value="TreeGrafter"/>
</dbReference>
<dbReference type="GO" id="GO:0016197">
    <property type="term" value="P:endosomal transport"/>
    <property type="evidence" value="ECO:0007669"/>
    <property type="project" value="TreeGrafter"/>
</dbReference>
<dbReference type="CDD" id="cd00052">
    <property type="entry name" value="EH"/>
    <property type="match status" value="1"/>
</dbReference>
<evidence type="ECO:0008006" key="8">
    <source>
        <dbReference type="Google" id="ProtNLM"/>
    </source>
</evidence>
<feature type="region of interest" description="Disordered" evidence="3">
    <location>
        <begin position="677"/>
        <end position="712"/>
    </location>
</feature>
<dbReference type="GO" id="GO:0005886">
    <property type="term" value="C:plasma membrane"/>
    <property type="evidence" value="ECO:0007669"/>
    <property type="project" value="TreeGrafter"/>
</dbReference>
<dbReference type="Gene3D" id="1.10.238.10">
    <property type="entry name" value="EF-hand"/>
    <property type="match status" value="2"/>
</dbReference>
<feature type="compositionally biased region" description="Polar residues" evidence="3">
    <location>
        <begin position="1109"/>
        <end position="1142"/>
    </location>
</feature>
<dbReference type="PROSITE" id="PS00018">
    <property type="entry name" value="EF_HAND_1"/>
    <property type="match status" value="1"/>
</dbReference>
<feature type="domain" description="EF-hand" evidence="5">
    <location>
        <begin position="558"/>
        <end position="593"/>
    </location>
</feature>
<feature type="domain" description="EH" evidence="4">
    <location>
        <begin position="716"/>
        <end position="798"/>
    </location>
</feature>
<feature type="coiled-coil region" evidence="2">
    <location>
        <begin position="129"/>
        <end position="198"/>
    </location>
</feature>
<dbReference type="InterPro" id="IPR000261">
    <property type="entry name" value="EH_dom"/>
</dbReference>
<dbReference type="OrthoDB" id="306198at2759"/>
<dbReference type="InterPro" id="IPR002048">
    <property type="entry name" value="EF_hand_dom"/>
</dbReference>
<feature type="compositionally biased region" description="Basic and acidic residues" evidence="3">
    <location>
        <begin position="1092"/>
        <end position="1106"/>
    </location>
</feature>
<protein>
    <recommendedName>
        <fullName evidence="8">Epidermal growth factor receptor substrate 15-like 1</fullName>
    </recommendedName>
</protein>
<dbReference type="PANTHER" id="PTHR11216">
    <property type="entry name" value="EH DOMAIN"/>
    <property type="match status" value="1"/>
</dbReference>
<dbReference type="SMART" id="SM00054">
    <property type="entry name" value="EFh"/>
    <property type="match status" value="2"/>
</dbReference>
<feature type="compositionally biased region" description="Low complexity" evidence="3">
    <location>
        <begin position="846"/>
        <end position="858"/>
    </location>
</feature>
<evidence type="ECO:0000313" key="6">
    <source>
        <dbReference type="EMBL" id="KAF4651954.1"/>
    </source>
</evidence>
<feature type="domain" description="EF-hand" evidence="5">
    <location>
        <begin position="749"/>
        <end position="784"/>
    </location>
</feature>
<dbReference type="InterPro" id="IPR011992">
    <property type="entry name" value="EF-hand-dom_pair"/>
</dbReference>
<keyword evidence="1" id="KW-0106">Calcium</keyword>
<dbReference type="GO" id="GO:0005509">
    <property type="term" value="F:calcium ion binding"/>
    <property type="evidence" value="ECO:0007669"/>
    <property type="project" value="InterPro"/>
</dbReference>
<dbReference type="AlphaFoldDB" id="A0A7J6KYG9"/>
<feature type="coiled-coil region" evidence="2">
    <location>
        <begin position="900"/>
        <end position="976"/>
    </location>
</feature>
<dbReference type="EMBL" id="JABAHT010000777">
    <property type="protein sequence ID" value="KAF4651954.1"/>
    <property type="molecule type" value="Genomic_DNA"/>
</dbReference>
<feature type="region of interest" description="Disordered" evidence="3">
    <location>
        <begin position="634"/>
        <end position="657"/>
    </location>
</feature>
<dbReference type="InterPro" id="IPR018247">
    <property type="entry name" value="EF_Hand_1_Ca_BS"/>
</dbReference>
<feature type="region of interest" description="Disordered" evidence="3">
    <location>
        <begin position="818"/>
        <end position="861"/>
    </location>
</feature>
<evidence type="ECO:0000259" key="4">
    <source>
        <dbReference type="PROSITE" id="PS50031"/>
    </source>
</evidence>
<dbReference type="PANTHER" id="PTHR11216:SF174">
    <property type="entry name" value="GH06923P"/>
    <property type="match status" value="1"/>
</dbReference>
<name>A0A7J6KYG9_PEROL</name>
<accession>A0A7J6KYG9</accession>
<evidence type="ECO:0000256" key="2">
    <source>
        <dbReference type="SAM" id="Coils"/>
    </source>
</evidence>
<feature type="coiled-coil region" evidence="2">
    <location>
        <begin position="1012"/>
        <end position="1050"/>
    </location>
</feature>
<gene>
    <name evidence="6" type="ORF">FOZ61_010023</name>
</gene>
<dbReference type="PROSITE" id="PS50031">
    <property type="entry name" value="EH"/>
    <property type="match status" value="2"/>
</dbReference>
<feature type="compositionally biased region" description="Polar residues" evidence="3">
    <location>
        <begin position="634"/>
        <end position="654"/>
    </location>
</feature>
<evidence type="ECO:0000256" key="3">
    <source>
        <dbReference type="SAM" id="MobiDB-lite"/>
    </source>
</evidence>
<organism evidence="6 7">
    <name type="scientific">Perkinsus olseni</name>
    <name type="common">Perkinsus atlanticus</name>
    <dbReference type="NCBI Taxonomy" id="32597"/>
    <lineage>
        <taxon>Eukaryota</taxon>
        <taxon>Sar</taxon>
        <taxon>Alveolata</taxon>
        <taxon>Perkinsozoa</taxon>
        <taxon>Perkinsea</taxon>
        <taxon>Perkinsida</taxon>
        <taxon>Perkinsidae</taxon>
        <taxon>Perkinsus</taxon>
    </lineage>
</organism>
<evidence type="ECO:0000259" key="5">
    <source>
        <dbReference type="PROSITE" id="PS50222"/>
    </source>
</evidence>
<dbReference type="PROSITE" id="PS50222">
    <property type="entry name" value="EF_HAND_2"/>
    <property type="match status" value="2"/>
</dbReference>
<dbReference type="Gene3D" id="1.10.287.1490">
    <property type="match status" value="1"/>
</dbReference>
<dbReference type="SUPFAM" id="SSF47473">
    <property type="entry name" value="EF-hand"/>
    <property type="match status" value="2"/>
</dbReference>
<dbReference type="Proteomes" id="UP000570595">
    <property type="component" value="Unassembled WGS sequence"/>
</dbReference>
<feature type="compositionally biased region" description="Basic and acidic residues" evidence="3">
    <location>
        <begin position="685"/>
        <end position="695"/>
    </location>
</feature>
<comment type="caution">
    <text evidence="6">The sequence shown here is derived from an EMBL/GenBank/DDBJ whole genome shotgun (WGS) entry which is preliminary data.</text>
</comment>
<feature type="domain" description="EH" evidence="4">
    <location>
        <begin position="552"/>
        <end position="613"/>
    </location>
</feature>
<dbReference type="GO" id="GO:0005737">
    <property type="term" value="C:cytoplasm"/>
    <property type="evidence" value="ECO:0007669"/>
    <property type="project" value="TreeGrafter"/>
</dbReference>
<feature type="coiled-coil region" evidence="2">
    <location>
        <begin position="224"/>
        <end position="325"/>
    </location>
</feature>
<reference evidence="6 7" key="1">
    <citation type="submission" date="2020-04" db="EMBL/GenBank/DDBJ databases">
        <title>Perkinsus olseni comparative genomics.</title>
        <authorList>
            <person name="Bogema D.R."/>
        </authorList>
    </citation>
    <scope>NUCLEOTIDE SEQUENCE [LARGE SCALE GENOMIC DNA]</scope>
    <source>
        <strain evidence="6">ATCC PRA-179</strain>
    </source>
</reference>
<feature type="compositionally biased region" description="Polar residues" evidence="3">
    <location>
        <begin position="827"/>
        <end position="837"/>
    </location>
</feature>
<dbReference type="Pfam" id="PF12763">
    <property type="entry name" value="EH"/>
    <property type="match status" value="2"/>
</dbReference>
<proteinExistence type="predicted"/>
<evidence type="ECO:0000313" key="7">
    <source>
        <dbReference type="Proteomes" id="UP000570595"/>
    </source>
</evidence>
<keyword evidence="2" id="KW-0175">Coiled coil</keyword>
<sequence length="1156" mass="130342">MACGATTDLINCLIKLGVGYLVPFKWELDNSTALSNSTCSSGDEEEKGGSYLSPSYTLKMDEVNKMYIAEKAKTKLLDLNSITLDLITAITRVHDVLAKDASMATTLLHQIHDALGDIMTSDEGFGKEITAMVKENNNTKRRLDEYRVKCETLSKTLDEERKRGDDAECKVTLLNNEMEELKQEMEDIRDDANEKEVESRRSYEAFLKYVFSLRTQLRDNESMISKLEGEVDDLSSSLHTLRQDLAEEYANMEEARREYVEEKEGLNDTIRRLMIEKEEDNGKISTLQLELANTQDRLDQTHDNIQALEKEIKELTIHVHDVKTTEASLREELRNVTTQLDDRSSKMRSLESNLRGEVDTVNKLRMMLNDIEAHTIIMEDELNSRRDEGRRLLALEEELSKERNTNLQREASSVERAERSVIKSTYSETSYLRKALEYSNDRCQALERELDGTPELLLPPLPIPNEARPYLCYACRKYILYTNNMAMDNSRETLRDTNTAAPLLHKRYSNTRGGMQLQLQEGCCLVVALLKLVIDDTFTVAHPSCSPKAASVLQLSGLSRNTLHQIWAIADRQQQGKLDQNEFNMVCRLIAHMQSGASSVDPSLLNLEPASLPIFDGLFNNMLSSSTTIAKDQQDATPFDNQPSATNVPPSLGTTEMRPKDAAKLAMSMKDLGMDPLDFVPRTSHLNEDSNKEESDGPATGGKSKTQDKWALTDEDKQKYSSLFLASDPKRSGYISGKVGRSIFEKSKLSKQTLSLLWELADQDKDGKLNLNEFMVAMQLISKCKKGYAVPATLPKSLQDLIGESIPVRSLVDKLDDDDYKQHHHQPTASSSPTFGNRNDDATRKPTPTNTPGPTTTGYDEDADYWKYMPANSNMFTTSLQDKDGNRVPVASGICLESAVEEDKRLSKELTESIDAANEELQHIMDMCGQLEVENSRLNVDVQVKESQLKYLQRQTDEDNEELDRVNKQRREVNLEQISLRRDRAHLEAEIKHLQSLLDDGTASVTLLSQQQMQLQHQVEAIQAQTRQLDQQRREAAEEHKAEVSRLKEEQVQTSAVISDYSQLKRDEVETAKQNATKKSLNDELTVLNTKPDTDKFTNSGIERDLPPSATSGNRQWIDQVTRSNKGVPSAVNKEQLQPTPKSSGFGSNFGDDGAK</sequence>
<feature type="region of interest" description="Disordered" evidence="3">
    <location>
        <begin position="1090"/>
        <end position="1156"/>
    </location>
</feature>
<evidence type="ECO:0000256" key="1">
    <source>
        <dbReference type="ARBA" id="ARBA00022837"/>
    </source>
</evidence>
<dbReference type="SMART" id="SM00027">
    <property type="entry name" value="EH"/>
    <property type="match status" value="2"/>
</dbReference>